<accession>A0A4Z0LAD5</accession>
<dbReference type="SMART" id="SM00421">
    <property type="entry name" value="HTH_LUXR"/>
    <property type="match status" value="1"/>
</dbReference>
<gene>
    <name evidence="6" type="ORF">E4635_09600</name>
</gene>
<evidence type="ECO:0000256" key="3">
    <source>
        <dbReference type="PROSITE-ProRule" id="PRU00169"/>
    </source>
</evidence>
<evidence type="ECO:0000256" key="2">
    <source>
        <dbReference type="ARBA" id="ARBA00023125"/>
    </source>
</evidence>
<evidence type="ECO:0000259" key="4">
    <source>
        <dbReference type="PROSITE" id="PS50043"/>
    </source>
</evidence>
<dbReference type="SUPFAM" id="SSF52172">
    <property type="entry name" value="CheY-like"/>
    <property type="match status" value="1"/>
</dbReference>
<evidence type="ECO:0000256" key="1">
    <source>
        <dbReference type="ARBA" id="ARBA00022553"/>
    </source>
</evidence>
<evidence type="ECO:0000313" key="7">
    <source>
        <dbReference type="Proteomes" id="UP000297407"/>
    </source>
</evidence>
<proteinExistence type="predicted"/>
<evidence type="ECO:0000313" key="6">
    <source>
        <dbReference type="EMBL" id="TGD58250.1"/>
    </source>
</evidence>
<keyword evidence="2" id="KW-0238">DNA-binding</keyword>
<dbReference type="GO" id="GO:0006355">
    <property type="term" value="P:regulation of DNA-templated transcription"/>
    <property type="evidence" value="ECO:0007669"/>
    <property type="project" value="InterPro"/>
</dbReference>
<feature type="modified residue" description="4-aspartylphosphate" evidence="3">
    <location>
        <position position="54"/>
    </location>
</feature>
<dbReference type="InterPro" id="IPR001789">
    <property type="entry name" value="Sig_transdc_resp-reg_receiver"/>
</dbReference>
<keyword evidence="1 3" id="KW-0597">Phosphoprotein</keyword>
<dbReference type="RefSeq" id="WP_135526420.1">
    <property type="nucleotide sequence ID" value="NZ_SRLH01000004.1"/>
</dbReference>
<dbReference type="Pfam" id="PF00072">
    <property type="entry name" value="Response_reg"/>
    <property type="match status" value="1"/>
</dbReference>
<dbReference type="CDD" id="cd06170">
    <property type="entry name" value="LuxR_C_like"/>
    <property type="match status" value="1"/>
</dbReference>
<dbReference type="InterPro" id="IPR011006">
    <property type="entry name" value="CheY-like_superfamily"/>
</dbReference>
<comment type="caution">
    <text evidence="6">The sequence shown here is derived from an EMBL/GenBank/DDBJ whole genome shotgun (WGS) entry which is preliminary data.</text>
</comment>
<feature type="domain" description="HTH luxR-type" evidence="4">
    <location>
        <begin position="147"/>
        <end position="212"/>
    </location>
</feature>
<reference evidence="6 7" key="1">
    <citation type="submission" date="2019-04" db="EMBL/GenBank/DDBJ databases">
        <title>Flavobacterium sp. strain DS2-A Genome sequencing and assembly.</title>
        <authorList>
            <person name="Kim I."/>
        </authorList>
    </citation>
    <scope>NUCLEOTIDE SEQUENCE [LARGE SCALE GENOMIC DNA]</scope>
    <source>
        <strain evidence="6 7">DS2-A</strain>
    </source>
</reference>
<dbReference type="Proteomes" id="UP000297407">
    <property type="component" value="Unassembled WGS sequence"/>
</dbReference>
<dbReference type="EMBL" id="SRLH01000004">
    <property type="protein sequence ID" value="TGD58250.1"/>
    <property type="molecule type" value="Genomic_DNA"/>
</dbReference>
<dbReference type="OrthoDB" id="9797341at2"/>
<dbReference type="CDD" id="cd17535">
    <property type="entry name" value="REC_NarL-like"/>
    <property type="match status" value="1"/>
</dbReference>
<dbReference type="InterPro" id="IPR000792">
    <property type="entry name" value="Tscrpt_reg_LuxR_C"/>
</dbReference>
<dbReference type="PANTHER" id="PTHR43214:SF43">
    <property type="entry name" value="TWO-COMPONENT RESPONSE REGULATOR"/>
    <property type="match status" value="1"/>
</dbReference>
<organism evidence="6 7">
    <name type="scientific">Flavobacterium humi</name>
    <dbReference type="NCBI Taxonomy" id="2562683"/>
    <lineage>
        <taxon>Bacteria</taxon>
        <taxon>Pseudomonadati</taxon>
        <taxon>Bacteroidota</taxon>
        <taxon>Flavobacteriia</taxon>
        <taxon>Flavobacteriales</taxon>
        <taxon>Flavobacteriaceae</taxon>
        <taxon>Flavobacterium</taxon>
    </lineage>
</organism>
<dbReference type="SMART" id="SM00448">
    <property type="entry name" value="REC"/>
    <property type="match status" value="1"/>
</dbReference>
<dbReference type="GO" id="GO:0000160">
    <property type="term" value="P:phosphorelay signal transduction system"/>
    <property type="evidence" value="ECO:0007669"/>
    <property type="project" value="InterPro"/>
</dbReference>
<dbReference type="PROSITE" id="PS50043">
    <property type="entry name" value="HTH_LUXR_2"/>
    <property type="match status" value="1"/>
</dbReference>
<dbReference type="Gene3D" id="3.40.50.2300">
    <property type="match status" value="1"/>
</dbReference>
<dbReference type="InterPro" id="IPR058245">
    <property type="entry name" value="NreC/VraR/RcsB-like_REC"/>
</dbReference>
<dbReference type="Pfam" id="PF00196">
    <property type="entry name" value="GerE"/>
    <property type="match status" value="1"/>
</dbReference>
<dbReference type="PROSITE" id="PS50110">
    <property type="entry name" value="RESPONSE_REGULATORY"/>
    <property type="match status" value="1"/>
</dbReference>
<dbReference type="InterPro" id="IPR039420">
    <property type="entry name" value="WalR-like"/>
</dbReference>
<dbReference type="GO" id="GO:0003677">
    <property type="term" value="F:DNA binding"/>
    <property type="evidence" value="ECO:0007669"/>
    <property type="project" value="UniProtKB-KW"/>
</dbReference>
<dbReference type="InterPro" id="IPR016032">
    <property type="entry name" value="Sig_transdc_resp-reg_C-effctor"/>
</dbReference>
<feature type="domain" description="Response regulatory" evidence="5">
    <location>
        <begin position="3"/>
        <end position="119"/>
    </location>
</feature>
<sequence>MLQIGLVDDHRLFRKSLALLIAAIDGAEVALQAGDGNEFLEQLESVPIDLVLLDIQMPGMDGYETCKQLRKRYPEIKILIISQLTTKESIHKVMELGANGFFSKDAEPEKLEKAILGIKTKDYFFDDDLASVIREAILWEKRLPLNLLASPVPITRREMDVIRLACKEMSSYEIADKLCINVRTVETHRKRIMEKTNSKNFIGVVLFALRHGLLLLEEV</sequence>
<dbReference type="SUPFAM" id="SSF46894">
    <property type="entry name" value="C-terminal effector domain of the bipartite response regulators"/>
    <property type="match status" value="1"/>
</dbReference>
<name>A0A4Z0LAD5_9FLAO</name>
<evidence type="ECO:0000259" key="5">
    <source>
        <dbReference type="PROSITE" id="PS50110"/>
    </source>
</evidence>
<keyword evidence="7" id="KW-1185">Reference proteome</keyword>
<dbReference type="PANTHER" id="PTHR43214">
    <property type="entry name" value="TWO-COMPONENT RESPONSE REGULATOR"/>
    <property type="match status" value="1"/>
</dbReference>
<protein>
    <submittedName>
        <fullName evidence="6">Response regulator transcription factor</fullName>
    </submittedName>
</protein>
<dbReference type="PRINTS" id="PR00038">
    <property type="entry name" value="HTHLUXR"/>
</dbReference>
<dbReference type="AlphaFoldDB" id="A0A4Z0LAD5"/>